<gene>
    <name evidence="1" type="ORF">HMPREF1534_02271</name>
</gene>
<accession>U6RGQ1</accession>
<name>U6RGQ1_9BACT</name>
<dbReference type="GeneID" id="60061791"/>
<organism evidence="1 2">
    <name type="scientific">Phocaeicola massiliensis B84634 = Timone 84634 = DSM 17679 = JCM 13223</name>
    <dbReference type="NCBI Taxonomy" id="1121098"/>
    <lineage>
        <taxon>Bacteria</taxon>
        <taxon>Pseudomonadati</taxon>
        <taxon>Bacteroidota</taxon>
        <taxon>Bacteroidia</taxon>
        <taxon>Bacteroidales</taxon>
        <taxon>Bacteroidaceae</taxon>
        <taxon>Phocaeicola</taxon>
    </lineage>
</organism>
<protein>
    <submittedName>
        <fullName evidence="1">Uncharacterized protein</fullName>
    </submittedName>
</protein>
<dbReference type="OrthoDB" id="1070184at2"/>
<dbReference type="Proteomes" id="UP000017831">
    <property type="component" value="Unassembled WGS sequence"/>
</dbReference>
<dbReference type="HOGENOM" id="CLU_115284_0_0_10"/>
<sequence>MQTKEFDYDSVPQGFAHCLNEQCPQSADCLRRKAALHIPTDCQFIKIVNPTYTPEMNAKCPYYRSGETVRFACGVAHLYDNLPHNAAVAIKRSLLYYFGRSGYYRFYRKESLLNPKDQAFVRQTFRRYGITSEPAYDGFVDKYAWW</sequence>
<dbReference type="eggNOG" id="ENOG503420H">
    <property type="taxonomic scope" value="Bacteria"/>
</dbReference>
<dbReference type="RefSeq" id="WP_005941046.1">
    <property type="nucleotide sequence ID" value="NZ_KB890344.1"/>
</dbReference>
<keyword evidence="2" id="KW-1185">Reference proteome</keyword>
<dbReference type="EMBL" id="AQHY01000026">
    <property type="protein sequence ID" value="EOA54393.1"/>
    <property type="molecule type" value="Genomic_DNA"/>
</dbReference>
<dbReference type="AlphaFoldDB" id="U6RGQ1"/>
<comment type="caution">
    <text evidence="1">The sequence shown here is derived from an EMBL/GenBank/DDBJ whole genome shotgun (WGS) entry which is preliminary data.</text>
</comment>
<dbReference type="InterPro" id="IPR045724">
    <property type="entry name" value="DUF6078"/>
</dbReference>
<dbReference type="PATRIC" id="fig|1121098.3.peg.2311"/>
<evidence type="ECO:0000313" key="2">
    <source>
        <dbReference type="Proteomes" id="UP000017831"/>
    </source>
</evidence>
<evidence type="ECO:0000313" key="1">
    <source>
        <dbReference type="EMBL" id="EOA54393.1"/>
    </source>
</evidence>
<proteinExistence type="predicted"/>
<dbReference type="Pfam" id="PF19555">
    <property type="entry name" value="DUF6078"/>
    <property type="match status" value="1"/>
</dbReference>
<reference evidence="1 2" key="1">
    <citation type="submission" date="2013-04" db="EMBL/GenBank/DDBJ databases">
        <title>The Genome Sequence of Bacteroides massiliensis DSM 17679.</title>
        <authorList>
            <consortium name="The Broad Institute Genomics Platform"/>
            <person name="Earl A."/>
            <person name="Ward D."/>
            <person name="Feldgarden M."/>
            <person name="Gevers D."/>
            <person name="Martens E."/>
            <person name="Fenner L."/>
            <person name="Roux V."/>
            <person name="Mallet M.N."/>
            <person name="Raoult D."/>
            <person name="Walker B."/>
            <person name="Young S."/>
            <person name="Zeng Q."/>
            <person name="Gargeya S."/>
            <person name="Fitzgerald M."/>
            <person name="Haas B."/>
            <person name="Abouelleil A."/>
            <person name="Allen A.W."/>
            <person name="Alvarado L."/>
            <person name="Arachchi H.M."/>
            <person name="Berlin A.M."/>
            <person name="Chapman S.B."/>
            <person name="Gainer-Dewar J."/>
            <person name="Goldberg J."/>
            <person name="Griggs A."/>
            <person name="Gujja S."/>
            <person name="Hansen M."/>
            <person name="Howarth C."/>
            <person name="Imamovic A."/>
            <person name="Ireland A."/>
            <person name="Larimer J."/>
            <person name="McCowan C."/>
            <person name="Murphy C."/>
            <person name="Pearson M."/>
            <person name="Poon T.W."/>
            <person name="Priest M."/>
            <person name="Roberts A."/>
            <person name="Saif S."/>
            <person name="Shea T."/>
            <person name="Sisk P."/>
            <person name="Sykes S."/>
            <person name="Wortman J."/>
            <person name="Nusbaum C."/>
            <person name="Birren B."/>
        </authorList>
    </citation>
    <scope>NUCLEOTIDE SEQUENCE [LARGE SCALE GENOMIC DNA]</scope>
    <source>
        <strain evidence="2">B84634 / Timone 84634 / DSM 17679 / JCM 13223</strain>
    </source>
</reference>